<dbReference type="Proteomes" id="UP000305848">
    <property type="component" value="Unassembled WGS sequence"/>
</dbReference>
<dbReference type="Gene3D" id="2.120.10.10">
    <property type="match status" value="2"/>
</dbReference>
<reference evidence="1 2" key="1">
    <citation type="submission" date="2019-05" db="EMBL/GenBank/DDBJ databases">
        <title>Panacibacter sp. strain 17mud1-8 Genome sequencing and assembly.</title>
        <authorList>
            <person name="Chhetri G."/>
        </authorList>
    </citation>
    <scope>NUCLEOTIDE SEQUENCE [LARGE SCALE GENOMIC DNA]</scope>
    <source>
        <strain evidence="1 2">17mud1-8</strain>
    </source>
</reference>
<comment type="caution">
    <text evidence="1">The sequence shown here is derived from an EMBL/GenBank/DDBJ whole genome shotgun (WGS) entry which is preliminary data.</text>
</comment>
<dbReference type="OrthoDB" id="9764969at2"/>
<dbReference type="RefSeq" id="WP_137260971.1">
    <property type="nucleotide sequence ID" value="NZ_SZQL01000004.1"/>
</dbReference>
<evidence type="ECO:0000313" key="1">
    <source>
        <dbReference type="EMBL" id="TKK69750.1"/>
    </source>
</evidence>
<keyword evidence="2" id="KW-1185">Reference proteome</keyword>
<dbReference type="CDD" id="cd15482">
    <property type="entry name" value="Sialidase_non-viral"/>
    <property type="match status" value="1"/>
</dbReference>
<proteinExistence type="predicted"/>
<dbReference type="InterPro" id="IPR036278">
    <property type="entry name" value="Sialidase_sf"/>
</dbReference>
<dbReference type="AlphaFoldDB" id="A0A4U3L458"/>
<organism evidence="1 2">
    <name type="scientific">Ilyomonas limi</name>
    <dbReference type="NCBI Taxonomy" id="2575867"/>
    <lineage>
        <taxon>Bacteria</taxon>
        <taxon>Pseudomonadati</taxon>
        <taxon>Bacteroidota</taxon>
        <taxon>Chitinophagia</taxon>
        <taxon>Chitinophagales</taxon>
        <taxon>Chitinophagaceae</taxon>
        <taxon>Ilyomonas</taxon>
    </lineage>
</organism>
<dbReference type="EMBL" id="SZQL01000004">
    <property type="protein sequence ID" value="TKK69750.1"/>
    <property type="molecule type" value="Genomic_DNA"/>
</dbReference>
<sequence length="408" mass="44979">MKSALLFILFIIAVLLNACGTKGKNQVVIASAATMIDTASGSCPYLTKDNKNNVVVSWIKQKDTTTFIFCYAVSHDEGKTFGKIISIPGSTNVHLHGENMPKIIFKPSGEIIAAWGAANPNPNNPYSGLVYYSQSFDDGNTWTKPSNLTEDTASFDQRYFDMALLPNGEVGIVWLDNRKQWNTEGSGLYYAVTKGNHGFQSEKLISGPCCQCCRTDLFIDRNKNIHVLYRAIINDRIRDMVHIVSTDNGNSFTQPQRISQDNWVISGCPHTGPAMAENKEGLHFTWFTGGGSSGIYYNHSKDNGTTFSGRDSVSGRAAKHCQITALPNDNILIVWNESFQHNNTVSSRIGIEERDANGTTITKNYITPETSNSSFPVICPVDATTVVVAYTENVGQKDQILFKQVTLE</sequence>
<protein>
    <submittedName>
        <fullName evidence="1">Exo-alpha-sialidase</fullName>
    </submittedName>
</protein>
<dbReference type="SUPFAM" id="SSF50939">
    <property type="entry name" value="Sialidases"/>
    <property type="match status" value="1"/>
</dbReference>
<evidence type="ECO:0000313" key="2">
    <source>
        <dbReference type="Proteomes" id="UP000305848"/>
    </source>
</evidence>
<accession>A0A4U3L458</accession>
<gene>
    <name evidence="1" type="ORF">FC093_06570</name>
</gene>
<name>A0A4U3L458_9BACT</name>